<dbReference type="CDD" id="cd01252">
    <property type="entry name" value="PH_GRP1-like"/>
    <property type="match status" value="1"/>
</dbReference>
<dbReference type="InterPro" id="IPR023394">
    <property type="entry name" value="Sec7_C_sf"/>
</dbReference>
<dbReference type="PROSITE" id="PS50003">
    <property type="entry name" value="PH_DOMAIN"/>
    <property type="match status" value="1"/>
</dbReference>
<evidence type="ECO:0000256" key="1">
    <source>
        <dbReference type="SAM" id="Coils"/>
    </source>
</evidence>
<dbReference type="SUPFAM" id="SSF50729">
    <property type="entry name" value="PH domain-like"/>
    <property type="match status" value="1"/>
</dbReference>
<dbReference type="Pfam" id="PF01369">
    <property type="entry name" value="Sec7"/>
    <property type="match status" value="1"/>
</dbReference>
<dbReference type="AlphaFoldDB" id="A0A7M5UZP8"/>
<dbReference type="RefSeq" id="XP_066932007.1">
    <property type="nucleotide sequence ID" value="XM_067075906.1"/>
</dbReference>
<dbReference type="InterPro" id="IPR035999">
    <property type="entry name" value="Sec7_dom_sf"/>
</dbReference>
<protein>
    <submittedName>
        <fullName evidence="4">Uncharacterized protein</fullName>
    </submittedName>
</protein>
<feature type="domain" description="PH" evidence="2">
    <location>
        <begin position="254"/>
        <end position="368"/>
    </location>
</feature>
<dbReference type="CDD" id="cd00171">
    <property type="entry name" value="Sec7"/>
    <property type="match status" value="1"/>
</dbReference>
<organism evidence="4 5">
    <name type="scientific">Clytia hemisphaerica</name>
    <dbReference type="NCBI Taxonomy" id="252671"/>
    <lineage>
        <taxon>Eukaryota</taxon>
        <taxon>Metazoa</taxon>
        <taxon>Cnidaria</taxon>
        <taxon>Hydrozoa</taxon>
        <taxon>Hydroidolina</taxon>
        <taxon>Leptothecata</taxon>
        <taxon>Obeliida</taxon>
        <taxon>Clytiidae</taxon>
        <taxon>Clytia</taxon>
    </lineage>
</organism>
<dbReference type="SMART" id="SM00233">
    <property type="entry name" value="PH"/>
    <property type="match status" value="1"/>
</dbReference>
<dbReference type="Proteomes" id="UP000594262">
    <property type="component" value="Unplaced"/>
</dbReference>
<sequence length="391" mass="45046">MTKKELTAREKIILQELQKRKETVLKEIQQINDEITEISKELEIMDQQDESPASSKEKLLAVGVKKFNINVKKGLEYITKNGLINETPEDIAKFLYKNDGLNKVKIGEYLGENLDLQLKVLKEFVQLHDFENKTLDAALRDFLWSFRLPGEAQKIDRMMESFAEQYCLLNPGKFKTADTCYVLSFSTIMLNTSLHNPNVKDKITVEGFIKMNKGINDGGDIPSEMLEELFSSIANQPFEISGNDENDLVKTFFNPEREGMLTKEGGIHRTWKPRYFILKDNCLFYFRNKGDKEPTGIIPLENLQVRENNDIRRKHCFEIYAPGGAIIKACKTESDGKVVTGHHDIYRICASSAEERGEWIKSIKNSITRDPFYDMLQARKKKATHKQVQPY</sequence>
<dbReference type="GeneID" id="136819660"/>
<dbReference type="GO" id="GO:0032012">
    <property type="term" value="P:regulation of ARF protein signal transduction"/>
    <property type="evidence" value="ECO:0007669"/>
    <property type="project" value="InterPro"/>
</dbReference>
<dbReference type="PROSITE" id="PS50190">
    <property type="entry name" value="SEC7"/>
    <property type="match status" value="1"/>
</dbReference>
<keyword evidence="5" id="KW-1185">Reference proteome</keyword>
<feature type="coiled-coil region" evidence="1">
    <location>
        <begin position="14"/>
        <end position="48"/>
    </location>
</feature>
<keyword evidence="1" id="KW-0175">Coiled coil</keyword>
<dbReference type="InterPro" id="IPR000904">
    <property type="entry name" value="Sec7_dom"/>
</dbReference>
<dbReference type="PANTHER" id="PTHR10663">
    <property type="entry name" value="GUANYL-NUCLEOTIDE EXCHANGE FACTOR"/>
    <property type="match status" value="1"/>
</dbReference>
<dbReference type="Gene3D" id="2.30.29.30">
    <property type="entry name" value="Pleckstrin-homology domain (PH domain)/Phosphotyrosine-binding domain (PTB)"/>
    <property type="match status" value="1"/>
</dbReference>
<dbReference type="SMART" id="SM00222">
    <property type="entry name" value="Sec7"/>
    <property type="match status" value="1"/>
</dbReference>
<dbReference type="InterPro" id="IPR001849">
    <property type="entry name" value="PH_domain"/>
</dbReference>
<dbReference type="OrthoDB" id="430364at2759"/>
<reference evidence="4" key="1">
    <citation type="submission" date="2021-01" db="UniProtKB">
        <authorList>
            <consortium name="EnsemblMetazoa"/>
        </authorList>
    </citation>
    <scope>IDENTIFICATION</scope>
</reference>
<evidence type="ECO:0000259" key="2">
    <source>
        <dbReference type="PROSITE" id="PS50003"/>
    </source>
</evidence>
<dbReference type="FunFam" id="1.10.1000.11:FF:000002">
    <property type="entry name" value="Cytohesin 1"/>
    <property type="match status" value="1"/>
</dbReference>
<accession>A0A7M5UZP8</accession>
<feature type="domain" description="SEC7" evidence="3">
    <location>
        <begin position="49"/>
        <end position="236"/>
    </location>
</feature>
<dbReference type="Pfam" id="PF00169">
    <property type="entry name" value="PH"/>
    <property type="match status" value="1"/>
</dbReference>
<dbReference type="EnsemblMetazoa" id="CLYHEMT006872.1">
    <property type="protein sequence ID" value="CLYHEMP006872.1"/>
    <property type="gene ID" value="CLYHEMG006872"/>
</dbReference>
<evidence type="ECO:0000313" key="5">
    <source>
        <dbReference type="Proteomes" id="UP000594262"/>
    </source>
</evidence>
<dbReference type="PANTHER" id="PTHR10663:SF402">
    <property type="entry name" value="MIP16918P"/>
    <property type="match status" value="1"/>
</dbReference>
<dbReference type="InterPro" id="IPR011993">
    <property type="entry name" value="PH-like_dom_sf"/>
</dbReference>
<dbReference type="GO" id="GO:0005085">
    <property type="term" value="F:guanyl-nucleotide exchange factor activity"/>
    <property type="evidence" value="ECO:0007669"/>
    <property type="project" value="InterPro"/>
</dbReference>
<evidence type="ECO:0000259" key="3">
    <source>
        <dbReference type="PROSITE" id="PS50190"/>
    </source>
</evidence>
<evidence type="ECO:0000313" key="4">
    <source>
        <dbReference type="EnsemblMetazoa" id="CLYHEMP006872.1"/>
    </source>
</evidence>
<dbReference type="SUPFAM" id="SSF48425">
    <property type="entry name" value="Sec7 domain"/>
    <property type="match status" value="1"/>
</dbReference>
<dbReference type="Gene3D" id="1.10.220.20">
    <property type="match status" value="1"/>
</dbReference>
<proteinExistence type="predicted"/>
<name>A0A7M5UZP8_9CNID</name>
<dbReference type="Gene3D" id="1.10.1000.11">
    <property type="entry name" value="Arf Nucleotide-binding Site Opener,domain 2"/>
    <property type="match status" value="1"/>
</dbReference>